<comment type="caution">
    <text evidence="6">The sequence shown here is derived from an EMBL/GenBank/DDBJ whole genome shotgun (WGS) entry which is preliminary data.</text>
</comment>
<dbReference type="EMBL" id="WTVA01000001">
    <property type="protein sequence ID" value="MZR21476.1"/>
    <property type="molecule type" value="Genomic_DNA"/>
</dbReference>
<dbReference type="InterPro" id="IPR018372">
    <property type="entry name" value="Chloramphenicol_AcTrfase_AS"/>
</dbReference>
<keyword evidence="3 4" id="KW-0046">Antibiotic resistance</keyword>
<evidence type="ECO:0000256" key="4">
    <source>
        <dbReference type="RuleBase" id="RU000503"/>
    </source>
</evidence>
<dbReference type="OrthoDB" id="9801766at2"/>
<dbReference type="SMART" id="SM01059">
    <property type="entry name" value="CAT"/>
    <property type="match status" value="1"/>
</dbReference>
<comment type="similarity">
    <text evidence="2 5">Belongs to the chloramphenicol acetyltransferase family.</text>
</comment>
<dbReference type="InterPro" id="IPR001707">
    <property type="entry name" value="Cmp_AcTrfase"/>
</dbReference>
<dbReference type="InterPro" id="IPR023213">
    <property type="entry name" value="CAT-like_dom_sf"/>
</dbReference>
<gene>
    <name evidence="6" type="ORF">GQF03_03955</name>
</gene>
<keyword evidence="4" id="KW-0012">Acyltransferase</keyword>
<comment type="function">
    <text evidence="1 4">This enzyme is an effector of chloramphenicol resistance in bacteria.</text>
</comment>
<dbReference type="AlphaFoldDB" id="A0A845MDW5"/>
<dbReference type="Proteomes" id="UP000445696">
    <property type="component" value="Unassembled WGS sequence"/>
</dbReference>
<dbReference type="EC" id="2.3.1.28" evidence="4"/>
<dbReference type="PROSITE" id="PS00100">
    <property type="entry name" value="CAT"/>
    <property type="match status" value="1"/>
</dbReference>
<reference evidence="6 7" key="1">
    <citation type="journal article" date="2014" name="Int. J. Syst. Evol. Microbiol.">
        <title>Sneathiella chungangensis sp. nov., isolated from a marine sand, and emended description of the genus Sneathiella.</title>
        <authorList>
            <person name="Siamphan C."/>
            <person name="Kim H."/>
            <person name="Lee J.S."/>
            <person name="Kim W."/>
        </authorList>
    </citation>
    <scope>NUCLEOTIDE SEQUENCE [LARGE SCALE GENOMIC DNA]</scope>
    <source>
        <strain evidence="6 7">KCTC 32476</strain>
    </source>
</reference>
<dbReference type="GO" id="GO:0008811">
    <property type="term" value="F:chloramphenicol O-acetyltransferase activity"/>
    <property type="evidence" value="ECO:0007669"/>
    <property type="project" value="UniProtKB-EC"/>
</dbReference>
<dbReference type="GO" id="GO:0046677">
    <property type="term" value="P:response to antibiotic"/>
    <property type="evidence" value="ECO:0007669"/>
    <property type="project" value="UniProtKB-KW"/>
</dbReference>
<comment type="catalytic activity">
    <reaction evidence="4">
        <text>chloramphenicol + acetyl-CoA = chloramphenicol 3-acetate + CoA</text>
        <dbReference type="Rhea" id="RHEA:18421"/>
        <dbReference type="ChEBI" id="CHEBI:16730"/>
        <dbReference type="ChEBI" id="CHEBI:17698"/>
        <dbReference type="ChEBI" id="CHEBI:57287"/>
        <dbReference type="ChEBI" id="CHEBI:57288"/>
        <dbReference type="EC" id="2.3.1.28"/>
    </reaction>
</comment>
<evidence type="ECO:0000256" key="5">
    <source>
        <dbReference type="RuleBase" id="RU004156"/>
    </source>
</evidence>
<protein>
    <recommendedName>
        <fullName evidence="4">Chloramphenicol acetyltransferase</fullName>
        <ecNumber evidence="4">2.3.1.28</ecNumber>
    </recommendedName>
</protein>
<keyword evidence="4 6" id="KW-0808">Transferase</keyword>
<organism evidence="6 7">
    <name type="scientific">Sneathiella chungangensis</name>
    <dbReference type="NCBI Taxonomy" id="1418234"/>
    <lineage>
        <taxon>Bacteria</taxon>
        <taxon>Pseudomonadati</taxon>
        <taxon>Pseudomonadota</taxon>
        <taxon>Alphaproteobacteria</taxon>
        <taxon>Sneathiellales</taxon>
        <taxon>Sneathiellaceae</taxon>
        <taxon>Sneathiella</taxon>
    </lineage>
</organism>
<evidence type="ECO:0000256" key="2">
    <source>
        <dbReference type="ARBA" id="ARBA00010571"/>
    </source>
</evidence>
<evidence type="ECO:0000256" key="1">
    <source>
        <dbReference type="ARBA" id="ARBA00002150"/>
    </source>
</evidence>
<evidence type="ECO:0000313" key="6">
    <source>
        <dbReference type="EMBL" id="MZR21476.1"/>
    </source>
</evidence>
<dbReference type="RefSeq" id="WP_161337869.1">
    <property type="nucleotide sequence ID" value="NZ_JBHSDG010000002.1"/>
</dbReference>
<proteinExistence type="inferred from homology"/>
<evidence type="ECO:0000256" key="3">
    <source>
        <dbReference type="ARBA" id="ARBA00023251"/>
    </source>
</evidence>
<name>A0A845MDW5_9PROT</name>
<dbReference type="PANTHER" id="PTHR38474">
    <property type="entry name" value="SLR0299 PROTEIN"/>
    <property type="match status" value="1"/>
</dbReference>
<evidence type="ECO:0000313" key="7">
    <source>
        <dbReference type="Proteomes" id="UP000445696"/>
    </source>
</evidence>
<dbReference type="PANTHER" id="PTHR38474:SF1">
    <property type="entry name" value="SLR0299 PROTEIN"/>
    <property type="match status" value="1"/>
</dbReference>
<dbReference type="Pfam" id="PF00302">
    <property type="entry name" value="CAT"/>
    <property type="match status" value="1"/>
</dbReference>
<dbReference type="SUPFAM" id="SSF52777">
    <property type="entry name" value="CoA-dependent acyltransferases"/>
    <property type="match status" value="1"/>
</dbReference>
<dbReference type="Gene3D" id="3.30.559.10">
    <property type="entry name" value="Chloramphenicol acetyltransferase-like domain"/>
    <property type="match status" value="1"/>
</dbReference>
<keyword evidence="7" id="KW-1185">Reference proteome</keyword>
<accession>A0A845MDW5</accession>
<sequence>MDGKVITFDSWPRREQYLLFRGQEFPHFSLTAPVDITAARKRTRADGLSIFNVTLFCLMKTVNAIPEFRTRFRGETVIEHDVVHASFTVPIGGDGFAFCQTSFVDDWPSFDAHCRETVAAAKRQTALDDEIAGEDQWIYLSCMPWIDFTAITHPLAGKDDCIPRIAWGKIVEDGARARISVNLQVHHALMDGYHAAKFYELLEKNLAEF</sequence>